<dbReference type="Pfam" id="PF00557">
    <property type="entry name" value="Peptidase_M24"/>
    <property type="match status" value="1"/>
</dbReference>
<dbReference type="PANTHER" id="PTHR43226:SF4">
    <property type="entry name" value="XAA-PRO AMINOPEPTIDASE 3"/>
    <property type="match status" value="1"/>
</dbReference>
<evidence type="ECO:0000259" key="11">
    <source>
        <dbReference type="SMART" id="SM01011"/>
    </source>
</evidence>
<evidence type="ECO:0000256" key="5">
    <source>
        <dbReference type="ARBA" id="ARBA00022670"/>
    </source>
</evidence>
<organism evidence="12 13">
    <name type="scientific">Lacihabitans lacunae</name>
    <dbReference type="NCBI Taxonomy" id="1028214"/>
    <lineage>
        <taxon>Bacteria</taxon>
        <taxon>Pseudomonadati</taxon>
        <taxon>Bacteroidota</taxon>
        <taxon>Cytophagia</taxon>
        <taxon>Cytophagales</taxon>
        <taxon>Leadbetterellaceae</taxon>
        <taxon>Lacihabitans</taxon>
    </lineage>
</organism>
<evidence type="ECO:0000256" key="8">
    <source>
        <dbReference type="ARBA" id="ARBA00023049"/>
    </source>
</evidence>
<protein>
    <recommendedName>
        <fullName evidence="4">Xaa-Pro aminopeptidase</fullName>
        <ecNumber evidence="4">3.4.11.9</ecNumber>
    </recommendedName>
</protein>
<dbReference type="RefSeq" id="WP_379836885.1">
    <property type="nucleotide sequence ID" value="NZ_JBHRYQ010000001.1"/>
</dbReference>
<dbReference type="PROSITE" id="PS00491">
    <property type="entry name" value="PROLINE_PEPTIDASE"/>
    <property type="match status" value="1"/>
</dbReference>
<dbReference type="SMART" id="SM01011">
    <property type="entry name" value="AMP_N"/>
    <property type="match status" value="1"/>
</dbReference>
<accession>A0ABV7YTC7</accession>
<dbReference type="EMBL" id="JBHRYQ010000001">
    <property type="protein sequence ID" value="MFC3810618.1"/>
    <property type="molecule type" value="Genomic_DNA"/>
</dbReference>
<evidence type="ECO:0000256" key="2">
    <source>
        <dbReference type="ARBA" id="ARBA00001936"/>
    </source>
</evidence>
<dbReference type="PANTHER" id="PTHR43226">
    <property type="entry name" value="XAA-PRO AMINOPEPTIDASE 3"/>
    <property type="match status" value="1"/>
</dbReference>
<keyword evidence="7 12" id="KW-0378">Hydrolase</keyword>
<keyword evidence="6 10" id="KW-0479">Metal-binding</keyword>
<dbReference type="InterPro" id="IPR001131">
    <property type="entry name" value="Peptidase_M24B_aminopep-P_CS"/>
</dbReference>
<sequence length="426" mass="49418">MRYEKIPKTLFIKNRERFAQKIRPGSLAFFTSNETMPTNRDGVMGFIQNSNLFYFSGIDQEDTHLLIGKPINSEQVEEILFIRETNETIKIWEGDKLSMHKANDNSGIARIHWSKDFWLQLEQISKNYNRFLFYDDTASQAELCFISRETEFQKQIKKRFPHYKYQKTNSIVDALREIKQPEEIKLVKQAIEITRKAFENIAVILRPQIQEYEIEAEISYVFLCNKSRRHAFQPIVASGKNACVLHYVENKKQCLENELVLIDFGAEYGNYNADMTRTLPVNGFFTPRQKEIYDAVLRVLVATKSRMIPGNTLENLNKEAKAFMGQELINVGLITAEQLEEEPKIVSTYFPHSVSHFLGLDVHDVGNKKHKFEPGMLLTCEPGIYIKEENIGIRLENDILITEDGHLDLMAHIPITSEEIENLLDQ</sequence>
<comment type="cofactor">
    <cofactor evidence="2">
        <name>Mn(2+)</name>
        <dbReference type="ChEBI" id="CHEBI:29035"/>
    </cofactor>
</comment>
<feature type="domain" description="Aminopeptidase P N-terminal" evidence="11">
    <location>
        <begin position="6"/>
        <end position="142"/>
    </location>
</feature>
<dbReference type="InterPro" id="IPR000994">
    <property type="entry name" value="Pept_M24"/>
</dbReference>
<proteinExistence type="inferred from homology"/>
<comment type="caution">
    <text evidence="12">The sequence shown here is derived from an EMBL/GenBank/DDBJ whole genome shotgun (WGS) entry which is preliminary data.</text>
</comment>
<keyword evidence="13" id="KW-1185">Reference proteome</keyword>
<name>A0ABV7YTC7_9BACT</name>
<dbReference type="SUPFAM" id="SSF55920">
    <property type="entry name" value="Creatinase/aminopeptidase"/>
    <property type="match status" value="1"/>
</dbReference>
<dbReference type="InterPro" id="IPR029149">
    <property type="entry name" value="Creatin/AminoP/Spt16_N"/>
</dbReference>
<reference evidence="13" key="1">
    <citation type="journal article" date="2019" name="Int. J. Syst. Evol. Microbiol.">
        <title>The Global Catalogue of Microorganisms (GCM) 10K type strain sequencing project: providing services to taxonomists for standard genome sequencing and annotation.</title>
        <authorList>
            <consortium name="The Broad Institute Genomics Platform"/>
            <consortium name="The Broad Institute Genome Sequencing Center for Infectious Disease"/>
            <person name="Wu L."/>
            <person name="Ma J."/>
        </authorList>
    </citation>
    <scope>NUCLEOTIDE SEQUENCE [LARGE SCALE GENOMIC DNA]</scope>
    <source>
        <strain evidence="13">CECT 7956</strain>
    </source>
</reference>
<dbReference type="Proteomes" id="UP001595616">
    <property type="component" value="Unassembled WGS sequence"/>
</dbReference>
<keyword evidence="8" id="KW-0482">Metalloprotease</keyword>
<dbReference type="InterPro" id="IPR052433">
    <property type="entry name" value="X-Pro_dipept-like"/>
</dbReference>
<dbReference type="SUPFAM" id="SSF53092">
    <property type="entry name" value="Creatinase/prolidase N-terminal domain"/>
    <property type="match status" value="1"/>
</dbReference>
<evidence type="ECO:0000256" key="6">
    <source>
        <dbReference type="ARBA" id="ARBA00022723"/>
    </source>
</evidence>
<evidence type="ECO:0000256" key="1">
    <source>
        <dbReference type="ARBA" id="ARBA00001424"/>
    </source>
</evidence>
<dbReference type="Pfam" id="PF05195">
    <property type="entry name" value="AMP_N"/>
    <property type="match status" value="1"/>
</dbReference>
<keyword evidence="5" id="KW-0645">Protease</keyword>
<evidence type="ECO:0000256" key="7">
    <source>
        <dbReference type="ARBA" id="ARBA00022801"/>
    </source>
</evidence>
<keyword evidence="12" id="KW-0031">Aminopeptidase</keyword>
<evidence type="ECO:0000256" key="4">
    <source>
        <dbReference type="ARBA" id="ARBA00012574"/>
    </source>
</evidence>
<evidence type="ECO:0000313" key="13">
    <source>
        <dbReference type="Proteomes" id="UP001595616"/>
    </source>
</evidence>
<comment type="catalytic activity">
    <reaction evidence="1">
        <text>Release of any N-terminal amino acid, including proline, that is linked to proline, even from a dipeptide or tripeptide.</text>
        <dbReference type="EC" id="3.4.11.9"/>
    </reaction>
</comment>
<gene>
    <name evidence="12" type="ORF">ACFOOI_08135</name>
</gene>
<evidence type="ECO:0000256" key="10">
    <source>
        <dbReference type="RuleBase" id="RU000590"/>
    </source>
</evidence>
<dbReference type="InterPro" id="IPR036005">
    <property type="entry name" value="Creatinase/aminopeptidase-like"/>
</dbReference>
<dbReference type="InterPro" id="IPR007865">
    <property type="entry name" value="Aminopep_P_N"/>
</dbReference>
<evidence type="ECO:0000256" key="3">
    <source>
        <dbReference type="ARBA" id="ARBA00008766"/>
    </source>
</evidence>
<comment type="similarity">
    <text evidence="3 10">Belongs to the peptidase M24B family.</text>
</comment>
<dbReference type="GO" id="GO:0004177">
    <property type="term" value="F:aminopeptidase activity"/>
    <property type="evidence" value="ECO:0007669"/>
    <property type="project" value="UniProtKB-KW"/>
</dbReference>
<evidence type="ECO:0000256" key="9">
    <source>
        <dbReference type="ARBA" id="ARBA00023211"/>
    </source>
</evidence>
<dbReference type="Gene3D" id="3.40.350.10">
    <property type="entry name" value="Creatinase/prolidase N-terminal domain"/>
    <property type="match status" value="1"/>
</dbReference>
<dbReference type="EC" id="3.4.11.9" evidence="4"/>
<keyword evidence="9" id="KW-0464">Manganese</keyword>
<evidence type="ECO:0000313" key="12">
    <source>
        <dbReference type="EMBL" id="MFC3810618.1"/>
    </source>
</evidence>
<dbReference type="Gene3D" id="3.90.230.10">
    <property type="entry name" value="Creatinase/methionine aminopeptidase superfamily"/>
    <property type="match status" value="1"/>
</dbReference>